<dbReference type="Pfam" id="PF11154">
    <property type="entry name" value="DUF2934"/>
    <property type="match status" value="2"/>
</dbReference>
<organism evidence="1 2">
    <name type="scientific">Caballeronia glathei</name>
    <dbReference type="NCBI Taxonomy" id="60547"/>
    <lineage>
        <taxon>Bacteria</taxon>
        <taxon>Pseudomonadati</taxon>
        <taxon>Pseudomonadota</taxon>
        <taxon>Betaproteobacteria</taxon>
        <taxon>Burkholderiales</taxon>
        <taxon>Burkholderiaceae</taxon>
        <taxon>Caballeronia</taxon>
    </lineage>
</organism>
<dbReference type="EMBL" id="JFHC01000161">
    <property type="protein sequence ID" value="KDR37685.1"/>
    <property type="molecule type" value="Genomic_DNA"/>
</dbReference>
<dbReference type="AlphaFoldDB" id="A0A069PAM9"/>
<sequence length="151" mass="17108">MAERLVDVLDCRGAVLHTYPITLGELGDATDDAQYIAKALEAAAHGRLVPDADLATLTARMHVSRRGQIAPYGDDLERNSETKIGLEQSVRELAYLLWDQDGRPDGCADEYWHRALDQHLRERAYVLWQQEGSPEGRADEFWRRVVSFEAQ</sequence>
<dbReference type="RefSeq" id="WP_035943271.1">
    <property type="nucleotide sequence ID" value="NZ_CADFFX010000079.1"/>
</dbReference>
<gene>
    <name evidence="1" type="ORF">BG61_09340</name>
</gene>
<evidence type="ECO:0000313" key="1">
    <source>
        <dbReference type="EMBL" id="KDR37685.1"/>
    </source>
</evidence>
<dbReference type="InterPro" id="IPR021327">
    <property type="entry name" value="DUF2934"/>
</dbReference>
<reference evidence="1 2" key="1">
    <citation type="submission" date="2014-03" db="EMBL/GenBank/DDBJ databases">
        <title>Draft Genome Sequences of Four Burkholderia Strains.</title>
        <authorList>
            <person name="Liu X.Y."/>
            <person name="Li C.X."/>
            <person name="Xu J.H."/>
        </authorList>
    </citation>
    <scope>NUCLEOTIDE SEQUENCE [LARGE SCALE GENOMIC DNA]</scope>
    <source>
        <strain evidence="1 2">DSM 50014</strain>
    </source>
</reference>
<protein>
    <recommendedName>
        <fullName evidence="3">DUF2934 domain-containing protein</fullName>
    </recommendedName>
</protein>
<comment type="caution">
    <text evidence="1">The sequence shown here is derived from an EMBL/GenBank/DDBJ whole genome shotgun (WGS) entry which is preliminary data.</text>
</comment>
<dbReference type="Proteomes" id="UP000027466">
    <property type="component" value="Unassembled WGS sequence"/>
</dbReference>
<accession>A0A069PAM9</accession>
<proteinExistence type="predicted"/>
<name>A0A069PAM9_9BURK</name>
<evidence type="ECO:0000313" key="2">
    <source>
        <dbReference type="Proteomes" id="UP000027466"/>
    </source>
</evidence>
<evidence type="ECO:0008006" key="3">
    <source>
        <dbReference type="Google" id="ProtNLM"/>
    </source>
</evidence>
<keyword evidence="2" id="KW-1185">Reference proteome</keyword>